<accession>A0AAD9QPN8</accession>
<reference evidence="11" key="2">
    <citation type="journal article" date="2023" name="Science">
        <title>Genomic signatures of disease resistance in endangered staghorn corals.</title>
        <authorList>
            <person name="Vollmer S.V."/>
            <person name="Selwyn J.D."/>
            <person name="Despard B.A."/>
            <person name="Roesel C.L."/>
        </authorList>
    </citation>
    <scope>NUCLEOTIDE SEQUENCE</scope>
    <source>
        <strain evidence="11">K2</strain>
    </source>
</reference>
<reference evidence="11" key="1">
    <citation type="journal article" date="2023" name="G3 (Bethesda)">
        <title>Whole genome assembly and annotation of the endangered Caribbean coral Acropora cervicornis.</title>
        <authorList>
            <person name="Selwyn J.D."/>
            <person name="Vollmer S.V."/>
        </authorList>
    </citation>
    <scope>NUCLEOTIDE SEQUENCE</scope>
    <source>
        <strain evidence="11">K2</strain>
    </source>
</reference>
<sequence>MILETLFNISGWKFLLLCVFLLVLTWLLYKVVEERLSPLQRIPCPPGGLPLIGHLVTLYRSGGLLKMVRVWTKQYPSMFILHPGFGFGIDPELIRFVAIKNAHKFERTQFLNWIVPSVSKGLFGSVGKAHARQKRIIGPAFSSANLKGFLNVFLENSEKLHWCDQLLKNTAEPKQFIDVKVLDDLSHLTLDVIGQSAFGYNFNTLLGGDSKISIAFATSLSAMDFKYLICKFLIPFFDYLPLPVNKKFQKAREISDNTVLEVIRERRRQKTEGSHLSAKKDLLDLLMDMHDEETDSRMNDEELRSQVFTFILAGNETSSVSMAWTLYELARNPQVQEKLRAEVEAAFVDSDDLTWEKVEKMHYLENVIKESLRLHSPADINSRVALSDAEIGGHFVPAGTYILLPMDALQRSLSFWSNPETFDPDRFQQKDDQTNILPYTYFPFGCGPRMCIGYKFATMEMKVVLAELVKNFSFGEVPDCVVKEVSRGTVQPDGLKIRISPLGRQSAIEAQD</sequence>
<dbReference type="SUPFAM" id="SSF48264">
    <property type="entry name" value="Cytochrome P450"/>
    <property type="match status" value="1"/>
</dbReference>
<evidence type="ECO:0000256" key="9">
    <source>
        <dbReference type="RuleBase" id="RU000461"/>
    </source>
</evidence>
<dbReference type="GO" id="GO:0004497">
    <property type="term" value="F:monooxygenase activity"/>
    <property type="evidence" value="ECO:0007669"/>
    <property type="project" value="UniProtKB-KW"/>
</dbReference>
<dbReference type="InterPro" id="IPR017972">
    <property type="entry name" value="Cyt_P450_CS"/>
</dbReference>
<gene>
    <name evidence="11" type="ORF">P5673_011147</name>
</gene>
<comment type="similarity">
    <text evidence="2 9">Belongs to the cytochrome P450 family.</text>
</comment>
<dbReference type="PANTHER" id="PTHR24291">
    <property type="entry name" value="CYTOCHROME P450 FAMILY 4"/>
    <property type="match status" value="1"/>
</dbReference>
<evidence type="ECO:0000256" key="10">
    <source>
        <dbReference type="SAM" id="Phobius"/>
    </source>
</evidence>
<dbReference type="Pfam" id="PF00067">
    <property type="entry name" value="p450"/>
    <property type="match status" value="1"/>
</dbReference>
<keyword evidence="3 8" id="KW-0349">Heme</keyword>
<keyword evidence="12" id="KW-1185">Reference proteome</keyword>
<evidence type="ECO:0000256" key="1">
    <source>
        <dbReference type="ARBA" id="ARBA00001971"/>
    </source>
</evidence>
<evidence type="ECO:0000256" key="2">
    <source>
        <dbReference type="ARBA" id="ARBA00010617"/>
    </source>
</evidence>
<dbReference type="Proteomes" id="UP001249851">
    <property type="component" value="Unassembled WGS sequence"/>
</dbReference>
<dbReference type="GO" id="GO:0005506">
    <property type="term" value="F:iron ion binding"/>
    <property type="evidence" value="ECO:0007669"/>
    <property type="project" value="InterPro"/>
</dbReference>
<keyword evidence="10" id="KW-0812">Transmembrane</keyword>
<evidence type="ECO:0000313" key="12">
    <source>
        <dbReference type="Proteomes" id="UP001249851"/>
    </source>
</evidence>
<evidence type="ECO:0000256" key="4">
    <source>
        <dbReference type="ARBA" id="ARBA00022723"/>
    </source>
</evidence>
<dbReference type="Gene3D" id="1.10.630.10">
    <property type="entry name" value="Cytochrome P450"/>
    <property type="match status" value="1"/>
</dbReference>
<organism evidence="11 12">
    <name type="scientific">Acropora cervicornis</name>
    <name type="common">Staghorn coral</name>
    <dbReference type="NCBI Taxonomy" id="6130"/>
    <lineage>
        <taxon>Eukaryota</taxon>
        <taxon>Metazoa</taxon>
        <taxon>Cnidaria</taxon>
        <taxon>Anthozoa</taxon>
        <taxon>Hexacorallia</taxon>
        <taxon>Scleractinia</taxon>
        <taxon>Astrocoeniina</taxon>
        <taxon>Acroporidae</taxon>
        <taxon>Acropora</taxon>
    </lineage>
</organism>
<proteinExistence type="inferred from homology"/>
<dbReference type="InterPro" id="IPR036396">
    <property type="entry name" value="Cyt_P450_sf"/>
</dbReference>
<comment type="caution">
    <text evidence="11">The sequence shown here is derived from an EMBL/GenBank/DDBJ whole genome shotgun (WGS) entry which is preliminary data.</text>
</comment>
<evidence type="ECO:0000256" key="7">
    <source>
        <dbReference type="ARBA" id="ARBA00023033"/>
    </source>
</evidence>
<dbReference type="GO" id="GO:0020037">
    <property type="term" value="F:heme binding"/>
    <property type="evidence" value="ECO:0007669"/>
    <property type="project" value="InterPro"/>
</dbReference>
<feature type="transmembrane region" description="Helical" evidence="10">
    <location>
        <begin position="12"/>
        <end position="32"/>
    </location>
</feature>
<name>A0AAD9QPN8_ACRCE</name>
<evidence type="ECO:0000256" key="5">
    <source>
        <dbReference type="ARBA" id="ARBA00023002"/>
    </source>
</evidence>
<dbReference type="PRINTS" id="PR00385">
    <property type="entry name" value="P450"/>
</dbReference>
<keyword evidence="6 8" id="KW-0408">Iron</keyword>
<dbReference type="InterPro" id="IPR050196">
    <property type="entry name" value="Cytochrome_P450_Monoox"/>
</dbReference>
<dbReference type="FunFam" id="1.10.630.10:FF:000182">
    <property type="entry name" value="Cytochrome P450 3A4"/>
    <property type="match status" value="1"/>
</dbReference>
<dbReference type="InterPro" id="IPR001128">
    <property type="entry name" value="Cyt_P450"/>
</dbReference>
<dbReference type="PANTHER" id="PTHR24291:SF175">
    <property type="entry name" value="CYTOCHROME P450"/>
    <property type="match status" value="1"/>
</dbReference>
<dbReference type="InterPro" id="IPR002403">
    <property type="entry name" value="Cyt_P450_E_grp-IV"/>
</dbReference>
<dbReference type="PRINTS" id="PR00465">
    <property type="entry name" value="EP450IV"/>
</dbReference>
<evidence type="ECO:0000313" key="11">
    <source>
        <dbReference type="EMBL" id="KAK2565214.1"/>
    </source>
</evidence>
<evidence type="ECO:0000256" key="8">
    <source>
        <dbReference type="PIRSR" id="PIRSR602403-1"/>
    </source>
</evidence>
<evidence type="ECO:0000256" key="6">
    <source>
        <dbReference type="ARBA" id="ARBA00023004"/>
    </source>
</evidence>
<feature type="binding site" description="axial binding residue" evidence="8">
    <location>
        <position position="451"/>
    </location>
    <ligand>
        <name>heme</name>
        <dbReference type="ChEBI" id="CHEBI:30413"/>
    </ligand>
    <ligandPart>
        <name>Fe</name>
        <dbReference type="ChEBI" id="CHEBI:18248"/>
    </ligandPart>
</feature>
<keyword evidence="10" id="KW-1133">Transmembrane helix</keyword>
<dbReference type="GO" id="GO:0016705">
    <property type="term" value="F:oxidoreductase activity, acting on paired donors, with incorporation or reduction of molecular oxygen"/>
    <property type="evidence" value="ECO:0007669"/>
    <property type="project" value="InterPro"/>
</dbReference>
<keyword evidence="10" id="KW-0472">Membrane</keyword>
<dbReference type="AlphaFoldDB" id="A0AAD9QPN8"/>
<evidence type="ECO:0000256" key="3">
    <source>
        <dbReference type="ARBA" id="ARBA00022617"/>
    </source>
</evidence>
<protein>
    <submittedName>
        <fullName evidence="11">Cytochrome P450 4c21</fullName>
    </submittedName>
</protein>
<dbReference type="EMBL" id="JARQWQ010000020">
    <property type="protein sequence ID" value="KAK2565214.1"/>
    <property type="molecule type" value="Genomic_DNA"/>
</dbReference>
<keyword evidence="7 9" id="KW-0503">Monooxygenase</keyword>
<keyword evidence="5 9" id="KW-0560">Oxidoreductase</keyword>
<keyword evidence="4 8" id="KW-0479">Metal-binding</keyword>
<comment type="cofactor">
    <cofactor evidence="1 8">
        <name>heme</name>
        <dbReference type="ChEBI" id="CHEBI:30413"/>
    </cofactor>
</comment>
<dbReference type="PROSITE" id="PS00086">
    <property type="entry name" value="CYTOCHROME_P450"/>
    <property type="match status" value="1"/>
</dbReference>